<dbReference type="Pfam" id="PF17131">
    <property type="entry name" value="LolA_like"/>
    <property type="match status" value="1"/>
</dbReference>
<feature type="signal peptide" evidence="1">
    <location>
        <begin position="1"/>
        <end position="17"/>
    </location>
</feature>
<dbReference type="RefSeq" id="WP_130839922.1">
    <property type="nucleotide sequence ID" value="NZ_SIJL01000001.1"/>
</dbReference>
<dbReference type="CDD" id="cd16329">
    <property type="entry name" value="LolA_like"/>
    <property type="match status" value="1"/>
</dbReference>
<dbReference type="EMBL" id="SIJL01000001">
    <property type="protein sequence ID" value="TBH21938.1"/>
    <property type="molecule type" value="Genomic_DNA"/>
</dbReference>
<proteinExistence type="predicted"/>
<feature type="domain" description="Uncharacterized protein TP-0789" evidence="2">
    <location>
        <begin position="63"/>
        <end position="229"/>
    </location>
</feature>
<gene>
    <name evidence="3" type="ORF">ETP66_01500</name>
</gene>
<feature type="chain" id="PRO_5020766783" evidence="1">
    <location>
        <begin position="18"/>
        <end position="231"/>
    </location>
</feature>
<organism evidence="3 4">
    <name type="scientific">Thermus thermamylovorans</name>
    <dbReference type="NCBI Taxonomy" id="2509362"/>
    <lineage>
        <taxon>Bacteria</taxon>
        <taxon>Thermotogati</taxon>
        <taxon>Deinococcota</taxon>
        <taxon>Deinococci</taxon>
        <taxon>Thermales</taxon>
        <taxon>Thermaceae</taxon>
        <taxon>Thermus</taxon>
    </lineage>
</organism>
<evidence type="ECO:0000256" key="1">
    <source>
        <dbReference type="SAM" id="SignalP"/>
    </source>
</evidence>
<dbReference type="AlphaFoldDB" id="A0A4Q9B9C2"/>
<sequence>MGRMAFTVLLLAALALAQSPLEKLKLALDRLRGPAHEGIYLLQVERPGSVRTYRLKVYTDGRRAHLRVLEPRSEAGQAFLSLGEDLYLYDPRLGRTLRLPPTGRGERFLGSDLTYQDLVGRDLEELFQVAEVQGVLVLSPKPGAPTPYGKVEVYLKEGLIERILFYDQRNQAVRELGLSAYQRLDGAYLPREMALRDLQRPGYRTFLRILEVQVGPVPEGCFNPLYLERGC</sequence>
<keyword evidence="1" id="KW-0732">Signal</keyword>
<keyword evidence="3" id="KW-0449">Lipoprotein</keyword>
<accession>A0A4Q9B9C2</accession>
<protein>
    <submittedName>
        <fullName evidence="3">Outer membrane lipoprotein-sorting protein</fullName>
    </submittedName>
</protein>
<dbReference type="OrthoDB" id="9803781at2"/>
<evidence type="ECO:0000313" key="4">
    <source>
        <dbReference type="Proteomes" id="UP000292858"/>
    </source>
</evidence>
<dbReference type="Proteomes" id="UP000292858">
    <property type="component" value="Unassembled WGS sequence"/>
</dbReference>
<dbReference type="Gene3D" id="2.50.20.10">
    <property type="entry name" value="Lipoprotein localisation LolA/LolB/LppX"/>
    <property type="match status" value="1"/>
</dbReference>
<name>A0A4Q9B9C2_9DEIN</name>
<reference evidence="3 4" key="1">
    <citation type="submission" date="2019-02" db="EMBL/GenBank/DDBJ databases">
        <title>Thermus sp. a novel from hot spring.</title>
        <authorList>
            <person name="Zhao Z."/>
        </authorList>
    </citation>
    <scope>NUCLEOTIDE SEQUENCE [LARGE SCALE GENOMIC DNA]</scope>
    <source>
        <strain evidence="3 4">CFH 72773T</strain>
    </source>
</reference>
<comment type="caution">
    <text evidence="3">The sequence shown here is derived from an EMBL/GenBank/DDBJ whole genome shotgun (WGS) entry which is preliminary data.</text>
</comment>
<evidence type="ECO:0000313" key="3">
    <source>
        <dbReference type="EMBL" id="TBH21938.1"/>
    </source>
</evidence>
<keyword evidence="4" id="KW-1185">Reference proteome</keyword>
<evidence type="ECO:0000259" key="2">
    <source>
        <dbReference type="Pfam" id="PF17131"/>
    </source>
</evidence>
<dbReference type="InterPro" id="IPR033399">
    <property type="entry name" value="TP_0789-like"/>
</dbReference>